<organism evidence="2">
    <name type="scientific">Woronichinia naegeliana WA131</name>
    <dbReference type="NCBI Taxonomy" id="2824559"/>
    <lineage>
        <taxon>Bacteria</taxon>
        <taxon>Bacillati</taxon>
        <taxon>Cyanobacteriota</taxon>
        <taxon>Cyanophyceae</taxon>
        <taxon>Synechococcales</taxon>
        <taxon>Coelosphaeriaceae</taxon>
        <taxon>Woronichinia</taxon>
    </lineage>
</organism>
<evidence type="ECO:0000313" key="2">
    <source>
        <dbReference type="EMBL" id="UXE58709.1"/>
    </source>
</evidence>
<dbReference type="InterPro" id="IPR025669">
    <property type="entry name" value="AAA_dom"/>
</dbReference>
<dbReference type="InterPro" id="IPR027417">
    <property type="entry name" value="P-loop_NTPase"/>
</dbReference>
<proteinExistence type="predicted"/>
<feature type="domain" description="AAA" evidence="1">
    <location>
        <begin position="173"/>
        <end position="332"/>
    </location>
</feature>
<dbReference type="CDD" id="cd02042">
    <property type="entry name" value="ParAB_family"/>
    <property type="match status" value="1"/>
</dbReference>
<dbReference type="EMBL" id="CP073041">
    <property type="protein sequence ID" value="UXE58709.1"/>
    <property type="molecule type" value="Genomic_DNA"/>
</dbReference>
<sequence>MTNSSLQQAWLNLTSSADESEIAGHLVIPEILRILGFIYNQGEVVEEYKTGLGGQKVDIAAKKNTSNCKLLHTLTDASLIIELKNRTRNLNFGSQDYKSAVRQLKGYLHPQATHCSEVKWAILTNANHIQLFRRHGRVFYPFTTNITLTAGNIDDKINLIKKYIYNDYKALSVSLYNNKGGVGKTTTAINLAGILSLPKPEGFDKKVLLVDFDPNQKDLTDLLNLQPGKIKFSDYLNQHKNKQISIKNIISTYQLKLKSGKLHGFFDVIPADDGFLGTSYVFQQGILKTILNSLLNDYDYIIIDAPPGDNYFTREAIIASDVILMPSKHNGLASFKNAAMAMKQIFPLLGGERRAFYPELADPIPLPIFFNGEQITPAAKEQAQKAISQIIKEAKQQDQVDLLNFFFPKYTAAHKDLSIFEIPNNAYIASSAFIQRPAVFRSKVALGYYRQLVEEYFL</sequence>
<evidence type="ECO:0000259" key="1">
    <source>
        <dbReference type="Pfam" id="PF13614"/>
    </source>
</evidence>
<accession>A0A977KS76</accession>
<reference evidence="2" key="1">
    <citation type="submission" date="2021-04" db="EMBL/GenBank/DDBJ databases">
        <title>Genome sequence of Woronichinia naegeliana from Washington state freshwater lake bloom.</title>
        <authorList>
            <person name="Dreher T.W."/>
        </authorList>
    </citation>
    <scope>NUCLEOTIDE SEQUENCE</scope>
    <source>
        <strain evidence="2">WA131</strain>
    </source>
</reference>
<gene>
    <name evidence="2" type="ORF">KA717_22040</name>
</gene>
<dbReference type="InterPro" id="IPR050678">
    <property type="entry name" value="DNA_Partitioning_ATPase"/>
</dbReference>
<dbReference type="Proteomes" id="UP001065613">
    <property type="component" value="Chromosome"/>
</dbReference>
<dbReference type="SUPFAM" id="SSF52540">
    <property type="entry name" value="P-loop containing nucleoside triphosphate hydrolases"/>
    <property type="match status" value="1"/>
</dbReference>
<dbReference type="KEGG" id="wna:KA717_22040"/>
<protein>
    <submittedName>
        <fullName evidence="2">ParA family protein</fullName>
    </submittedName>
</protein>
<dbReference type="Pfam" id="PF13614">
    <property type="entry name" value="AAA_31"/>
    <property type="match status" value="1"/>
</dbReference>
<dbReference type="AlphaFoldDB" id="A0A977KS76"/>
<dbReference type="PANTHER" id="PTHR13696:SF52">
    <property type="entry name" value="PARA FAMILY PROTEIN CT_582"/>
    <property type="match status" value="1"/>
</dbReference>
<dbReference type="Gene3D" id="3.40.50.300">
    <property type="entry name" value="P-loop containing nucleotide triphosphate hydrolases"/>
    <property type="match status" value="1"/>
</dbReference>
<name>A0A977KS76_9CYAN</name>
<dbReference type="PANTHER" id="PTHR13696">
    <property type="entry name" value="P-LOOP CONTAINING NUCLEOSIDE TRIPHOSPHATE HYDROLASE"/>
    <property type="match status" value="1"/>
</dbReference>